<feature type="transmembrane region" description="Helical" evidence="15">
    <location>
        <begin position="598"/>
        <end position="621"/>
    </location>
</feature>
<feature type="transmembrane region" description="Helical" evidence="15">
    <location>
        <begin position="188"/>
        <end position="212"/>
    </location>
</feature>
<dbReference type="InterPro" id="IPR035973">
    <property type="entry name" value="Cyt_c_oxidase_su3-like_sf"/>
</dbReference>
<feature type="transmembrane region" description="Helical" evidence="15">
    <location>
        <begin position="723"/>
        <end position="744"/>
    </location>
</feature>
<feature type="transmembrane region" description="Helical" evidence="15">
    <location>
        <begin position="627"/>
        <end position="646"/>
    </location>
</feature>
<keyword evidence="4" id="KW-1003">Cell membrane</keyword>
<feature type="transmembrane region" description="Helical" evidence="15">
    <location>
        <begin position="756"/>
        <end position="780"/>
    </location>
</feature>
<dbReference type="InterPro" id="IPR036927">
    <property type="entry name" value="Cyt_c_oxase-like_su1_sf"/>
</dbReference>
<dbReference type="InterPro" id="IPR023616">
    <property type="entry name" value="Cyt_c_oxase-like_su1_dom"/>
</dbReference>
<dbReference type="GO" id="GO:0020037">
    <property type="term" value="F:heme binding"/>
    <property type="evidence" value="ECO:0007669"/>
    <property type="project" value="InterPro"/>
</dbReference>
<feature type="transmembrane region" description="Helical" evidence="15">
    <location>
        <begin position="62"/>
        <end position="87"/>
    </location>
</feature>
<dbReference type="PROSITE" id="PS50855">
    <property type="entry name" value="COX1"/>
    <property type="match status" value="1"/>
</dbReference>
<reference evidence="17 18" key="1">
    <citation type="journal article" date="2013" name="Genome Announc.">
        <title>Draft Genome Sequence of Strain JLT2015T, Belonging to the Family Sphingomonadaceae of the Alphaproteobacteria.</title>
        <authorList>
            <person name="Tang K."/>
            <person name="Liu K."/>
            <person name="Li S."/>
            <person name="Jiao N."/>
        </authorList>
    </citation>
    <scope>NUCLEOTIDE SEQUENCE [LARGE SCALE GENOMIC DNA]</scope>
    <source>
        <strain evidence="17 18">JLT2015</strain>
    </source>
</reference>
<keyword evidence="3 14" id="KW-0813">Transport</keyword>
<dbReference type="GO" id="GO:0046872">
    <property type="term" value="F:metal ion binding"/>
    <property type="evidence" value="ECO:0007669"/>
    <property type="project" value="UniProtKB-KW"/>
</dbReference>
<dbReference type="GO" id="GO:0022904">
    <property type="term" value="P:respiratory electron transport chain"/>
    <property type="evidence" value="ECO:0007669"/>
    <property type="project" value="InterPro"/>
</dbReference>
<dbReference type="Proteomes" id="UP000011717">
    <property type="component" value="Unassembled WGS sequence"/>
</dbReference>
<dbReference type="Gene3D" id="1.20.120.80">
    <property type="entry name" value="Cytochrome c oxidase, subunit III, four-helix bundle"/>
    <property type="match status" value="1"/>
</dbReference>
<feature type="transmembrane region" description="Helical" evidence="15">
    <location>
        <begin position="416"/>
        <end position="440"/>
    </location>
</feature>
<proteinExistence type="inferred from homology"/>
<comment type="similarity">
    <text evidence="2 14">Belongs to the heme-copper respiratory oxidase family.</text>
</comment>
<name>M2TD79_9SPHN</name>
<dbReference type="PROSITE" id="PS00077">
    <property type="entry name" value="COX1_CUB"/>
    <property type="match status" value="1"/>
</dbReference>
<evidence type="ECO:0000256" key="7">
    <source>
        <dbReference type="ARBA" id="ARBA00022692"/>
    </source>
</evidence>
<evidence type="ECO:0000256" key="1">
    <source>
        <dbReference type="ARBA" id="ARBA00004651"/>
    </source>
</evidence>
<keyword evidence="13 15" id="KW-0472">Membrane</keyword>
<dbReference type="InterPro" id="IPR023615">
    <property type="entry name" value="Cyt_c_Oxase_su1_BS"/>
</dbReference>
<evidence type="ECO:0000313" key="18">
    <source>
        <dbReference type="Proteomes" id="UP000011717"/>
    </source>
</evidence>
<evidence type="ECO:0000256" key="2">
    <source>
        <dbReference type="ARBA" id="ARBA00009578"/>
    </source>
</evidence>
<keyword evidence="8" id="KW-0479">Metal-binding</keyword>
<dbReference type="Gene3D" id="1.20.210.10">
    <property type="entry name" value="Cytochrome c oxidase-like, subunit I domain"/>
    <property type="match status" value="1"/>
</dbReference>
<dbReference type="RefSeq" id="WP_008599826.1">
    <property type="nucleotide sequence ID" value="NZ_AMRV01000001.1"/>
</dbReference>
<dbReference type="Pfam" id="PF00115">
    <property type="entry name" value="COX1"/>
    <property type="match status" value="1"/>
</dbReference>
<organism evidence="17 18">
    <name type="scientific">Pacificimonas flava</name>
    <dbReference type="NCBI Taxonomy" id="1234595"/>
    <lineage>
        <taxon>Bacteria</taxon>
        <taxon>Pseudomonadati</taxon>
        <taxon>Pseudomonadota</taxon>
        <taxon>Alphaproteobacteria</taxon>
        <taxon>Sphingomonadales</taxon>
        <taxon>Sphingosinicellaceae</taxon>
        <taxon>Pacificimonas</taxon>
    </lineage>
</organism>
<evidence type="ECO:0000256" key="6">
    <source>
        <dbReference type="ARBA" id="ARBA00022660"/>
    </source>
</evidence>
<evidence type="ECO:0000256" key="12">
    <source>
        <dbReference type="ARBA" id="ARBA00023008"/>
    </source>
</evidence>
<dbReference type="InterPro" id="IPR013833">
    <property type="entry name" value="Cyt_c_oxidase_su3_a-hlx"/>
</dbReference>
<evidence type="ECO:0000256" key="13">
    <source>
        <dbReference type="ARBA" id="ARBA00023136"/>
    </source>
</evidence>
<feature type="transmembrane region" description="Helical" evidence="15">
    <location>
        <begin position="382"/>
        <end position="404"/>
    </location>
</feature>
<dbReference type="AlphaFoldDB" id="M2TD79"/>
<protein>
    <submittedName>
        <fullName evidence="17">Cytochrome c oxidase polypeptide I</fullName>
    </submittedName>
</protein>
<comment type="caution">
    <text evidence="17">The sequence shown here is derived from an EMBL/GenBank/DDBJ whole genome shotgun (WGS) entry which is preliminary data.</text>
</comment>
<feature type="transmembrane region" description="Helical" evidence="15">
    <location>
        <begin position="143"/>
        <end position="164"/>
    </location>
</feature>
<dbReference type="EMBL" id="AMRV01000001">
    <property type="protein sequence ID" value="EMD84464.1"/>
    <property type="molecule type" value="Genomic_DNA"/>
</dbReference>
<keyword evidence="18" id="KW-1185">Reference proteome</keyword>
<sequence length="857" mass="93761">MSAKDLPEPLDENERAFEAALKNLPDRTPRPEGELEELERVWAKPKGWRTLTVVNNDYVGSWYVGASLMFFVLAGILALIMRVQLAAPLADIVGPETYNQLFTMHGTIMMFLFAVPAVEAMGVLLLPQMFAARDLPFPRLSAFAFWAYFIGGTAFFLSLFWGVAPDGGWFMNPPYTSYIFSPGVNADFWLLGIGFIEISAIAGAIEIVVGCLKTRAPGMTLDKLPIFGWAMLVFAGMIIVGFPAIILGTILLELERAFHWPFFIAEAGGDPLLWQHLFWFFGHPEVYIIFLPAAGLVSMMIPTIARAKLVGYNMVVLALVATGFISFGVWAHHMFTTGIPDLSLSFFSAASMAVSIPAGVQVFAWIATLMLARKIRFNVPTLFVFGFLVIFTMGGLTGVMLGLVPFDWQAHDTYFIVAHLHYVLIGGMVFPLFAAIYYWTPMVSQNALSERLGKWAFWLMFSGTHITFFIMHYTGLQGMPRRVYTYLPAQDVSSVNLISTVGAFTIAAGVAVFVFDMLRNFRLGGENAGNVYDGGTLEWLPQGDYCARSIPVVDSTQPLWDRPELASEVKAGQWFLPGALTGRRETIVTSPIKAIPQYLVIIPGPSIWHVLAAIGTAGFFLSLTVKLVWVAAAFGILGIGAVLRWMSEMDKGPDHPPVDVGGGMMLPVYMTGPKSHAIWAMWVLVIVFGMIFACQIFSYLFLWSGQPDAWPPAGTGAAATFPAVLSIAAYAGSFLLMIAAGRALSRVPEQAPGRFLMLLLTAIAALLAGFGGEFAAYGHIDPTASGFGATSWTFTVLNGLQVATLFLWGAFLVWRTRRGMTDGVRRLSFDCILVLWGFAAAQASISLTISAFFPLLI</sequence>
<keyword evidence="12" id="KW-0186">Copper</keyword>
<feature type="transmembrane region" description="Helical" evidence="15">
    <location>
        <begin position="679"/>
        <end position="703"/>
    </location>
</feature>
<dbReference type="GO" id="GO:0009060">
    <property type="term" value="P:aerobic respiration"/>
    <property type="evidence" value="ECO:0007669"/>
    <property type="project" value="InterPro"/>
</dbReference>
<dbReference type="PANTHER" id="PTHR10422:SF35">
    <property type="entry name" value="CYTOCHROME BO(3) UBIQUINOL OXIDASE SUBUNIT 1"/>
    <property type="match status" value="1"/>
</dbReference>
<dbReference type="GO" id="GO:0015990">
    <property type="term" value="P:electron transport coupled proton transport"/>
    <property type="evidence" value="ECO:0007669"/>
    <property type="project" value="TreeGrafter"/>
</dbReference>
<feature type="transmembrane region" description="Helical" evidence="15">
    <location>
        <begin position="833"/>
        <end position="856"/>
    </location>
</feature>
<gene>
    <name evidence="17" type="ORF">C725_0394</name>
</gene>
<evidence type="ECO:0000256" key="9">
    <source>
        <dbReference type="ARBA" id="ARBA00022982"/>
    </source>
</evidence>
<evidence type="ECO:0000256" key="10">
    <source>
        <dbReference type="ARBA" id="ARBA00022989"/>
    </source>
</evidence>
<dbReference type="OrthoDB" id="9803294at2"/>
<evidence type="ECO:0000259" key="16">
    <source>
        <dbReference type="PROSITE" id="PS50855"/>
    </source>
</evidence>
<feature type="transmembrane region" description="Helical" evidence="15">
    <location>
        <begin position="107"/>
        <end position="131"/>
    </location>
</feature>
<evidence type="ECO:0000256" key="5">
    <source>
        <dbReference type="ARBA" id="ARBA00022617"/>
    </source>
</evidence>
<evidence type="ECO:0000256" key="11">
    <source>
        <dbReference type="ARBA" id="ARBA00023004"/>
    </source>
</evidence>
<accession>M2TD79</accession>
<keyword evidence="5 14" id="KW-0349">Heme</keyword>
<evidence type="ECO:0000256" key="15">
    <source>
        <dbReference type="SAM" id="Phobius"/>
    </source>
</evidence>
<keyword evidence="7 14" id="KW-0812">Transmembrane</keyword>
<comment type="subcellular location">
    <subcellularLocation>
        <location evidence="1">Cell membrane</location>
        <topology evidence="1">Multi-pass membrane protein</topology>
    </subcellularLocation>
</comment>
<dbReference type="GO" id="GO:0005886">
    <property type="term" value="C:plasma membrane"/>
    <property type="evidence" value="ECO:0007669"/>
    <property type="project" value="UniProtKB-SubCell"/>
</dbReference>
<keyword evidence="10 15" id="KW-1133">Transmembrane helix</keyword>
<feature type="transmembrane region" description="Helical" evidence="15">
    <location>
        <begin position="452"/>
        <end position="474"/>
    </location>
</feature>
<feature type="transmembrane region" description="Helical" evidence="15">
    <location>
        <begin position="344"/>
        <end position="370"/>
    </location>
</feature>
<feature type="transmembrane region" description="Helical" evidence="15">
    <location>
        <begin position="792"/>
        <end position="813"/>
    </location>
</feature>
<dbReference type="PATRIC" id="fig|1234595.3.peg.393"/>
<evidence type="ECO:0000256" key="4">
    <source>
        <dbReference type="ARBA" id="ARBA00022475"/>
    </source>
</evidence>
<dbReference type="SUPFAM" id="SSF81452">
    <property type="entry name" value="Cytochrome c oxidase subunit III-like"/>
    <property type="match status" value="1"/>
</dbReference>
<keyword evidence="9 14" id="KW-0249">Electron transport</keyword>
<dbReference type="GO" id="GO:0004129">
    <property type="term" value="F:cytochrome-c oxidase activity"/>
    <property type="evidence" value="ECO:0007669"/>
    <property type="project" value="InterPro"/>
</dbReference>
<feature type="transmembrane region" description="Helical" evidence="15">
    <location>
        <begin position="272"/>
        <end position="297"/>
    </location>
</feature>
<evidence type="ECO:0000256" key="14">
    <source>
        <dbReference type="RuleBase" id="RU000370"/>
    </source>
</evidence>
<feature type="transmembrane region" description="Helical" evidence="15">
    <location>
        <begin position="309"/>
        <end position="332"/>
    </location>
</feature>
<evidence type="ECO:0000313" key="17">
    <source>
        <dbReference type="EMBL" id="EMD84464.1"/>
    </source>
</evidence>
<dbReference type="InterPro" id="IPR000883">
    <property type="entry name" value="Cyt_C_Oxase_1"/>
</dbReference>
<keyword evidence="11" id="KW-0408">Iron</keyword>
<dbReference type="SUPFAM" id="SSF81442">
    <property type="entry name" value="Cytochrome c oxidase subunit I-like"/>
    <property type="match status" value="1"/>
</dbReference>
<feature type="domain" description="Cytochrome oxidase subunit I profile" evidence="16">
    <location>
        <begin position="42"/>
        <end position="566"/>
    </location>
</feature>
<feature type="transmembrane region" description="Helical" evidence="15">
    <location>
        <begin position="494"/>
        <end position="515"/>
    </location>
</feature>
<feature type="transmembrane region" description="Helical" evidence="15">
    <location>
        <begin position="224"/>
        <end position="252"/>
    </location>
</feature>
<evidence type="ECO:0000256" key="8">
    <source>
        <dbReference type="ARBA" id="ARBA00022723"/>
    </source>
</evidence>
<keyword evidence="6 14" id="KW-0679">Respiratory chain</keyword>
<dbReference type="PRINTS" id="PR01165">
    <property type="entry name" value="CYCOXIDASEI"/>
</dbReference>
<evidence type="ECO:0000256" key="3">
    <source>
        <dbReference type="ARBA" id="ARBA00022448"/>
    </source>
</evidence>
<dbReference type="PANTHER" id="PTHR10422">
    <property type="entry name" value="CYTOCHROME C OXIDASE SUBUNIT 1"/>
    <property type="match status" value="1"/>
</dbReference>